<comment type="similarity">
    <text evidence="1">Belongs to the helicase family. RecQ subfamily.</text>
</comment>
<dbReference type="PROSITE" id="PS51192">
    <property type="entry name" value="HELICASE_ATP_BIND_1"/>
    <property type="match status" value="1"/>
</dbReference>
<accession>A0A4Q2V621</accession>
<keyword evidence="2" id="KW-0547">Nucleotide-binding</keyword>
<dbReference type="GO" id="GO:0005694">
    <property type="term" value="C:chromosome"/>
    <property type="evidence" value="ECO:0007669"/>
    <property type="project" value="TreeGrafter"/>
</dbReference>
<evidence type="ECO:0000256" key="3">
    <source>
        <dbReference type="ARBA" id="ARBA00022840"/>
    </source>
</evidence>
<dbReference type="GO" id="GO:0000724">
    <property type="term" value="P:double-strand break repair via homologous recombination"/>
    <property type="evidence" value="ECO:0007669"/>
    <property type="project" value="TreeGrafter"/>
</dbReference>
<dbReference type="InterPro" id="IPR027417">
    <property type="entry name" value="P-loop_NTPase"/>
</dbReference>
<dbReference type="EMBL" id="MQTW01000675">
    <property type="protein sequence ID" value="RYC79337.1"/>
    <property type="molecule type" value="Genomic_DNA"/>
</dbReference>
<feature type="region of interest" description="Disordered" evidence="7">
    <location>
        <begin position="160"/>
        <end position="181"/>
    </location>
</feature>
<feature type="domain" description="Helicase C-terminal" evidence="9">
    <location>
        <begin position="1273"/>
        <end position="1422"/>
    </location>
</feature>
<dbReference type="InterPro" id="IPR011545">
    <property type="entry name" value="DEAD/DEAH_box_helicase_dom"/>
</dbReference>
<dbReference type="InterPro" id="IPR001650">
    <property type="entry name" value="Helicase_C-like"/>
</dbReference>
<evidence type="ECO:0000313" key="10">
    <source>
        <dbReference type="EMBL" id="RYC79337.1"/>
    </source>
</evidence>
<dbReference type="CDD" id="cd17920">
    <property type="entry name" value="DEXHc_RecQ"/>
    <property type="match status" value="1"/>
</dbReference>
<dbReference type="Pfam" id="PF00270">
    <property type="entry name" value="DEAD"/>
    <property type="match status" value="1"/>
</dbReference>
<evidence type="ECO:0000256" key="6">
    <source>
        <dbReference type="SAM" id="Coils"/>
    </source>
</evidence>
<keyword evidence="6" id="KW-0175">Coiled coil</keyword>
<dbReference type="PANTHER" id="PTHR13710:SF154">
    <property type="entry name" value="RECQ HELICASE, PUTATIVE (AFU_ORTHOLOGUE AFUA_6G14720)-RELATED"/>
    <property type="match status" value="1"/>
</dbReference>
<dbReference type="SMART" id="SM00487">
    <property type="entry name" value="DEXDc"/>
    <property type="match status" value="1"/>
</dbReference>
<dbReference type="Pfam" id="PF12013">
    <property type="entry name" value="OrsD"/>
    <property type="match status" value="1"/>
</dbReference>
<gene>
    <name evidence="10" type="ORF">BFJ63_vAg17783</name>
</gene>
<comment type="catalytic activity">
    <reaction evidence="4">
        <text>Couples ATP hydrolysis with the unwinding of duplex DNA by translocating in the 3'-5' direction.</text>
        <dbReference type="EC" id="5.6.2.4"/>
    </reaction>
</comment>
<dbReference type="EC" id="5.6.2.4" evidence="5"/>
<dbReference type="GO" id="GO:0043138">
    <property type="term" value="F:3'-5' DNA helicase activity"/>
    <property type="evidence" value="ECO:0007669"/>
    <property type="project" value="UniProtKB-EC"/>
</dbReference>
<feature type="region of interest" description="Disordered" evidence="7">
    <location>
        <begin position="1217"/>
        <end position="1263"/>
    </location>
</feature>
<sequence length="1539" mass="175901">MEPFICSPEYPFAICKKCKVGFVASEIGNHLNRKHGNISRKEKQRIIQAIAAHASIAKNQDEVKGWLLPPPSINPHEFIKPPRYDGLGCNHCIYVVRDMRRMKKHQRVEHGWVNHQKKGRHRQAQGESQSVPWRTGVQCQQICHWGHGKRWFEVGRHSGVEDETSARRPHQEEAEEGDELKSRAEFLNKIQQEDRDQFESEANARIQAASDKWEAERWLNRCGWPRYLEGVERDEIRALLQPIGDDEPVLQRMWEIFERVLDEAYTATSRCFPGAAELFEIERREASITTDKPFQGLMEPDSWERYKAWWKTLMSIWKRLESWHDGREGSRSDNNSNHSDDSSNDSSDDSSDDSSGDDVVSGVGRSNHGSTRGQRPSYRMTIRQEELWKAFDRGVTQVVNGTDRDGQYTADRLQRDCLDVVVQFLDHPFKNGNHYESIIIGALAIMGFDREGGGWVPAINYTPIYSAVIKVARYLVLYQSMLERDRQKAQLRQWMGERQAEEEAEGLFRIVRDKVQRFMTRIPEGAGVDPTPMNWIINTRTYGKQIRYTTPGTERIDWRGDQIIHGQVRITMGEISDMLHSLTIEARRTLVRLAIGKIEPKRTPVQSTVGDIEGGGDEEEDDIALPRIPWSKMEDRHGESALGHSFIKDEENQSWITAGEGWTRQQIISSSARYNAWISKPSPDEEAGEACPYKERAVRAYSQMVEQFRAQMFVLMHMLGGQPARSTEILGLRMWNTANGGIRNIFIHEGMVCFVTMYHKGFRQSDSIKVIHRYLPREVGELLVWYIWLVLPFWQNVQGRIKKKRRQSAFLWADEVVSEHGGKDGKGGFSKVRAAGISNNDDKAESQSQQEREEEAAFMDWFREKKWINDRARRALQRYSTQFSSQELNISGWRQMAIGISNRYFNKVFETDDDGDELDEDGNGSFIDSIYDLQAGHGSHIAGLIYARLFGQGELGTIRSREKFRKISMQWHRFFGFGAADRKEQLGGKRIRTGIFDNEREELRRKRFGRLHRIDMKGQLGQMMGPSARFRGLQEPVIRAVARGEWPIVQITPTGGGKSLTFMLPAYCTPDGVTVVVTPLVSLENDMVRRCIKLGIDAYVWKSREVQRAASLVFVTPESAVSKGFRMFIERMHGQQKLDRVVVDECHTAMQYSKTFRPQIGRLGETLQDFGVPVVCLTATLKPSREMAFFRQMRFVPERVRVFREATTRPNIQYSVDIIEDGDSGRGQGAESANTSRKRSRSKAGRGAGVAVNTEGEEEGNEEDEALIERVCDIVRTWTAGHEQGKVIIYAGTIKRVKGIAERLGCMAYWRGVGNAAEKAQRVAAWMSSSGGEAGWMAATNALGLGIDDPNVRLVMHAGMPRQLENFVQESGRGGRDGQKSESVVVIRRSWLREQTDEGFQQQQQQQQRCQDEWAWDRDAIEFIEGRVCRREVLDREMDGNIDRFGCAEGEEMCDICQGQQMTRDAAEAVEAEYGASSEIEEVMEEVMMAEEDYEKSQRLVRQVEAERRLQVMQEAKEVGEFEDLLAEWTGCCALGGSK</sequence>
<dbReference type="PANTHER" id="PTHR13710">
    <property type="entry name" value="DNA HELICASE RECQ FAMILY MEMBER"/>
    <property type="match status" value="1"/>
</dbReference>
<name>A0A4Q2V621_FUSOX</name>
<reference evidence="10 11" key="1">
    <citation type="submission" date="2016-12" db="EMBL/GenBank/DDBJ databases">
        <title>Draft genome sequence of Fusarium oxysporum causing rot on Narcissus.</title>
        <authorList>
            <person name="Armitage A.D."/>
            <person name="Taylor A."/>
            <person name="Clarkson J.P."/>
            <person name="Harrison R.J."/>
            <person name="Jackson A.C."/>
        </authorList>
    </citation>
    <scope>NUCLEOTIDE SEQUENCE [LARGE SCALE GENOMIC DNA]</scope>
    <source>
        <strain evidence="10 11">N139</strain>
    </source>
</reference>
<dbReference type="PROSITE" id="PS51194">
    <property type="entry name" value="HELICASE_CTER"/>
    <property type="match status" value="1"/>
</dbReference>
<feature type="region of interest" description="Disordered" evidence="7">
    <location>
        <begin position="823"/>
        <end position="850"/>
    </location>
</feature>
<protein>
    <recommendedName>
        <fullName evidence="5">DNA 3'-5' helicase</fullName>
        <ecNumber evidence="5">5.6.2.4</ecNumber>
    </recommendedName>
</protein>
<proteinExistence type="inferred from homology"/>
<dbReference type="SUPFAM" id="SSF52540">
    <property type="entry name" value="P-loop containing nucleoside triphosphate hydrolases"/>
    <property type="match status" value="1"/>
</dbReference>
<evidence type="ECO:0000313" key="11">
    <source>
        <dbReference type="Proteomes" id="UP000290540"/>
    </source>
</evidence>
<evidence type="ECO:0000256" key="7">
    <source>
        <dbReference type="SAM" id="MobiDB-lite"/>
    </source>
</evidence>
<evidence type="ECO:0000259" key="9">
    <source>
        <dbReference type="PROSITE" id="PS51194"/>
    </source>
</evidence>
<dbReference type="InterPro" id="IPR014001">
    <property type="entry name" value="Helicase_ATP-bd"/>
</dbReference>
<keyword evidence="3" id="KW-0067">ATP-binding</keyword>
<evidence type="ECO:0000256" key="4">
    <source>
        <dbReference type="ARBA" id="ARBA00034617"/>
    </source>
</evidence>
<evidence type="ECO:0000259" key="8">
    <source>
        <dbReference type="PROSITE" id="PS51192"/>
    </source>
</evidence>
<organism evidence="10 11">
    <name type="scientific">Fusarium oxysporum f. sp. narcissi</name>
    <dbReference type="NCBI Taxonomy" id="451672"/>
    <lineage>
        <taxon>Eukaryota</taxon>
        <taxon>Fungi</taxon>
        <taxon>Dikarya</taxon>
        <taxon>Ascomycota</taxon>
        <taxon>Pezizomycotina</taxon>
        <taxon>Sordariomycetes</taxon>
        <taxon>Hypocreomycetidae</taxon>
        <taxon>Hypocreales</taxon>
        <taxon>Nectriaceae</taxon>
        <taxon>Fusarium</taxon>
        <taxon>Fusarium oxysporum species complex</taxon>
    </lineage>
</organism>
<feature type="compositionally biased region" description="Low complexity" evidence="7">
    <location>
        <begin position="357"/>
        <end position="367"/>
    </location>
</feature>
<dbReference type="GO" id="GO:0003676">
    <property type="term" value="F:nucleic acid binding"/>
    <property type="evidence" value="ECO:0007669"/>
    <property type="project" value="InterPro"/>
</dbReference>
<dbReference type="GO" id="GO:0005524">
    <property type="term" value="F:ATP binding"/>
    <property type="evidence" value="ECO:0007669"/>
    <property type="project" value="UniProtKB-KW"/>
</dbReference>
<feature type="compositionally biased region" description="Basic and acidic residues" evidence="7">
    <location>
        <begin position="160"/>
        <end position="172"/>
    </location>
</feature>
<comment type="caution">
    <text evidence="10">The sequence shown here is derived from an EMBL/GenBank/DDBJ whole genome shotgun (WGS) entry which is preliminary data.</text>
</comment>
<dbReference type="Proteomes" id="UP000290540">
    <property type="component" value="Unassembled WGS sequence"/>
</dbReference>
<feature type="region of interest" description="Disordered" evidence="7">
    <location>
        <begin position="326"/>
        <end position="377"/>
    </location>
</feature>
<dbReference type="Gene3D" id="3.40.50.300">
    <property type="entry name" value="P-loop containing nucleotide triphosphate hydrolases"/>
    <property type="match status" value="2"/>
</dbReference>
<dbReference type="InterPro" id="IPR022698">
    <property type="entry name" value="OrsD"/>
</dbReference>
<feature type="coiled-coil region" evidence="6">
    <location>
        <begin position="1480"/>
        <end position="1507"/>
    </location>
</feature>
<evidence type="ECO:0000256" key="5">
    <source>
        <dbReference type="ARBA" id="ARBA00034808"/>
    </source>
</evidence>
<dbReference type="GO" id="GO:0005737">
    <property type="term" value="C:cytoplasm"/>
    <property type="evidence" value="ECO:0007669"/>
    <property type="project" value="TreeGrafter"/>
</dbReference>
<dbReference type="Pfam" id="PF00271">
    <property type="entry name" value="Helicase_C"/>
    <property type="match status" value="1"/>
</dbReference>
<evidence type="ECO:0000256" key="2">
    <source>
        <dbReference type="ARBA" id="ARBA00022741"/>
    </source>
</evidence>
<feature type="compositionally biased region" description="Acidic residues" evidence="7">
    <location>
        <begin position="342"/>
        <end position="356"/>
    </location>
</feature>
<feature type="domain" description="Helicase ATP-binding" evidence="8">
    <location>
        <begin position="1039"/>
        <end position="1199"/>
    </location>
</feature>
<dbReference type="GO" id="GO:0009378">
    <property type="term" value="F:four-way junction helicase activity"/>
    <property type="evidence" value="ECO:0007669"/>
    <property type="project" value="TreeGrafter"/>
</dbReference>
<evidence type="ECO:0000256" key="1">
    <source>
        <dbReference type="ARBA" id="ARBA00005446"/>
    </source>
</evidence>